<dbReference type="InterPro" id="IPR043128">
    <property type="entry name" value="Rev_trsase/Diguanyl_cyclase"/>
</dbReference>
<dbReference type="EMBL" id="QJKJ01003533">
    <property type="protein sequence ID" value="RDX97999.1"/>
    <property type="molecule type" value="Genomic_DNA"/>
</dbReference>
<keyword evidence="2" id="KW-1185">Reference proteome</keyword>
<feature type="non-terminal residue" evidence="1">
    <location>
        <position position="1"/>
    </location>
</feature>
<accession>A0A371H5D5</accession>
<comment type="caution">
    <text evidence="1">The sequence shown here is derived from an EMBL/GenBank/DDBJ whole genome shotgun (WGS) entry which is preliminary data.</text>
</comment>
<evidence type="ECO:0000313" key="1">
    <source>
        <dbReference type="EMBL" id="RDX97999.1"/>
    </source>
</evidence>
<proteinExistence type="predicted"/>
<dbReference type="OrthoDB" id="1434496at2759"/>
<organism evidence="1 2">
    <name type="scientific">Mucuna pruriens</name>
    <name type="common">Velvet bean</name>
    <name type="synonym">Dolichos pruriens</name>
    <dbReference type="NCBI Taxonomy" id="157652"/>
    <lineage>
        <taxon>Eukaryota</taxon>
        <taxon>Viridiplantae</taxon>
        <taxon>Streptophyta</taxon>
        <taxon>Embryophyta</taxon>
        <taxon>Tracheophyta</taxon>
        <taxon>Spermatophyta</taxon>
        <taxon>Magnoliopsida</taxon>
        <taxon>eudicotyledons</taxon>
        <taxon>Gunneridae</taxon>
        <taxon>Pentapetalae</taxon>
        <taxon>rosids</taxon>
        <taxon>fabids</taxon>
        <taxon>Fabales</taxon>
        <taxon>Fabaceae</taxon>
        <taxon>Papilionoideae</taxon>
        <taxon>50 kb inversion clade</taxon>
        <taxon>NPAAA clade</taxon>
        <taxon>indigoferoid/millettioid clade</taxon>
        <taxon>Phaseoleae</taxon>
        <taxon>Mucuna</taxon>
    </lineage>
</organism>
<dbReference type="AlphaFoldDB" id="A0A371H5D5"/>
<protein>
    <submittedName>
        <fullName evidence="1">Uncharacterized protein</fullName>
    </submittedName>
</protein>
<dbReference type="Gene3D" id="3.30.70.270">
    <property type="match status" value="1"/>
</dbReference>
<reference evidence="1" key="1">
    <citation type="submission" date="2018-05" db="EMBL/GenBank/DDBJ databases">
        <title>Draft genome of Mucuna pruriens seed.</title>
        <authorList>
            <person name="Nnadi N.E."/>
            <person name="Vos R."/>
            <person name="Hasami M.H."/>
            <person name="Devisetty U.K."/>
            <person name="Aguiy J.C."/>
        </authorList>
    </citation>
    <scope>NUCLEOTIDE SEQUENCE [LARGE SCALE GENOMIC DNA]</scope>
    <source>
        <strain evidence="1">JCA_2017</strain>
    </source>
</reference>
<evidence type="ECO:0000313" key="2">
    <source>
        <dbReference type="Proteomes" id="UP000257109"/>
    </source>
</evidence>
<dbReference type="Proteomes" id="UP000257109">
    <property type="component" value="Unassembled WGS sequence"/>
</dbReference>
<name>A0A371H5D5_MUCPR</name>
<gene>
    <name evidence="1" type="ORF">CR513_19154</name>
</gene>
<sequence>MDELECLVEDKGGSEKVIGCQFLDGVQIPTMGSQYSSSSKERWEDYQDLNRAIPKDDFPLPHIDILVDNTTRHTCFHSWMVFRAITK</sequence>